<gene>
    <name evidence="2" type="ORF">UFOVP369_49</name>
</gene>
<accession>A0A6J7X1Q0</accession>
<reference evidence="2" key="1">
    <citation type="submission" date="2020-05" db="EMBL/GenBank/DDBJ databases">
        <authorList>
            <person name="Chiriac C."/>
            <person name="Salcher M."/>
            <person name="Ghai R."/>
            <person name="Kavagutti S V."/>
        </authorList>
    </citation>
    <scope>NUCLEOTIDE SEQUENCE</scope>
</reference>
<name>A0A6J7X1Q0_9CAUD</name>
<organism evidence="2">
    <name type="scientific">uncultured Caudovirales phage</name>
    <dbReference type="NCBI Taxonomy" id="2100421"/>
    <lineage>
        <taxon>Viruses</taxon>
        <taxon>Duplodnaviria</taxon>
        <taxon>Heunggongvirae</taxon>
        <taxon>Uroviricota</taxon>
        <taxon>Caudoviricetes</taxon>
        <taxon>Peduoviridae</taxon>
        <taxon>Maltschvirus</taxon>
        <taxon>Maltschvirus maltsch</taxon>
    </lineage>
</organism>
<evidence type="ECO:0000313" key="2">
    <source>
        <dbReference type="EMBL" id="CAB5223038.1"/>
    </source>
</evidence>
<dbReference type="InterPro" id="IPR053827">
    <property type="entry name" value="Gp10_C"/>
</dbReference>
<dbReference type="Pfam" id="PF21939">
    <property type="entry name" value="Gp10_C"/>
    <property type="match status" value="1"/>
</dbReference>
<dbReference type="EMBL" id="LR798315">
    <property type="protein sequence ID" value="CAB5223038.1"/>
    <property type="molecule type" value="Genomic_DNA"/>
</dbReference>
<proteinExistence type="predicted"/>
<sequence>MSNYTKTTNFLAKDSLPENDSGKIIKGSEFDTEFNALQTSVNTKADLISPALSGTPTAPTASVGTNTTQLATTSFVQAALALLYPIGAIYSSTSSTNPGTIFGFGTWVAYGAGRVLIGASGAGVYIAGNTGGSANAVVVSHTHTATVTDPGHSHTPSPSTNFLRALGGSNGSNSGTNWRNDTLTIGSATTGITVANSTEGVSGTNANLPPYVVVYMWNRTA</sequence>
<protein>
    <recommendedName>
        <fullName evidence="1">Baseplate structural protein Gp10 C-terminal domain-containing protein</fullName>
    </recommendedName>
</protein>
<evidence type="ECO:0000259" key="1">
    <source>
        <dbReference type="Pfam" id="PF21939"/>
    </source>
</evidence>
<feature type="domain" description="Baseplate structural protein Gp10 C-terminal" evidence="1">
    <location>
        <begin position="81"/>
        <end position="220"/>
    </location>
</feature>